<sequence>MERHVNYTLIGGLFFLCLVCMVGFILWLGHLGLDDGKYYEYVVYTDKDLGGIATNSPINYKGIQVGNVIKVGFAKDKVGVVRLDLMIKSSVKIRKDSKVAVSSRGFMGLKFLALEQSHNEEFYGSGDKGERILIFKEGLMDRLSGDANQVVQEVMKAIRNVNRILDDENVEKFKHILASVDDLIANLDSRKTQFDSLINNANNLVSNVNNVALDVDKRLKQGQYDFKAMFTPLIMQAQLSLRNIDNFVEKGSALIDKFDANPYKTIFGERK</sequence>
<dbReference type="Proteomes" id="UP000272192">
    <property type="component" value="Unassembled WGS sequence"/>
</dbReference>
<reference evidence="4 7" key="2">
    <citation type="submission" date="2018-04" db="EMBL/GenBank/DDBJ databases">
        <title>Complete genome sequences of Helicobacter pylori.</title>
        <authorList>
            <person name="Palau M."/>
            <person name="Minana-Galbis D."/>
        </authorList>
    </citation>
    <scope>NUCLEOTIDE SEQUENCE [LARGE SCALE GENOMIC DNA]</scope>
    <source>
        <strain evidence="4 7">B518</strain>
    </source>
</reference>
<dbReference type="GO" id="GO:0016787">
    <property type="term" value="F:hydrolase activity"/>
    <property type="evidence" value="ECO:0007669"/>
    <property type="project" value="UniProtKB-KW"/>
</dbReference>
<proteinExistence type="predicted"/>
<name>A0A024C1X4_HELPX</name>
<accession>A0A024C1X4</accession>
<dbReference type="InterPro" id="IPR003399">
    <property type="entry name" value="Mce/MlaD"/>
</dbReference>
<dbReference type="AlphaFoldDB" id="A0A024C1X4"/>
<evidence type="ECO:0000313" key="7">
    <source>
        <dbReference type="Proteomes" id="UP000272192"/>
    </source>
</evidence>
<dbReference type="RefSeq" id="WP_000439504.1">
    <property type="nucleotide sequence ID" value="NZ_BSLL01000010.1"/>
</dbReference>
<evidence type="ECO:0000313" key="3">
    <source>
        <dbReference type="EMBL" id="PDW47918.1"/>
    </source>
</evidence>
<dbReference type="EMBL" id="RJIC01000006">
    <property type="protein sequence ID" value="RVZ63595.1"/>
    <property type="molecule type" value="Genomic_DNA"/>
</dbReference>
<keyword evidence="1" id="KW-1133">Transmembrane helix</keyword>
<evidence type="ECO:0000259" key="2">
    <source>
        <dbReference type="Pfam" id="PF02470"/>
    </source>
</evidence>
<evidence type="ECO:0000313" key="8">
    <source>
        <dbReference type="Proteomes" id="UP000288704"/>
    </source>
</evidence>
<dbReference type="PANTHER" id="PTHR36698:SF2">
    <property type="entry name" value="MCE_MLAD DOMAIN-CONTAINING PROTEIN"/>
    <property type="match status" value="1"/>
</dbReference>
<evidence type="ECO:0000313" key="4">
    <source>
        <dbReference type="EMBL" id="RKU92530.1"/>
    </source>
</evidence>
<dbReference type="Pfam" id="PF02470">
    <property type="entry name" value="MlaD"/>
    <property type="match status" value="1"/>
</dbReference>
<dbReference type="EMBL" id="MBGX01000001">
    <property type="protein sequence ID" value="PDW47918.1"/>
    <property type="molecule type" value="Genomic_DNA"/>
</dbReference>
<reference evidence="5 8" key="3">
    <citation type="submission" date="2018-10" db="EMBL/GenBank/DDBJ databases">
        <title>Genetic determinants and prediction of antibiotic resistance phenotypes in Helicobacter pylori.</title>
        <authorList>
            <person name="Wagner K."/>
        </authorList>
    </citation>
    <scope>NUCLEOTIDE SEQUENCE [LARGE SCALE GENOMIC DNA]</scope>
    <source>
        <strain evidence="5 8">ZH117</strain>
    </source>
</reference>
<dbReference type="PANTHER" id="PTHR36698">
    <property type="entry name" value="BLL5892 PROTEIN"/>
    <property type="match status" value="1"/>
</dbReference>
<keyword evidence="3" id="KW-0378">Hydrolase</keyword>
<evidence type="ECO:0000313" key="6">
    <source>
        <dbReference type="Proteomes" id="UP000220907"/>
    </source>
</evidence>
<keyword evidence="1" id="KW-0472">Membrane</keyword>
<organism evidence="5 8">
    <name type="scientific">Helicobacter pylori</name>
    <name type="common">Campylobacter pylori</name>
    <dbReference type="NCBI Taxonomy" id="210"/>
    <lineage>
        <taxon>Bacteria</taxon>
        <taxon>Pseudomonadati</taxon>
        <taxon>Campylobacterota</taxon>
        <taxon>Epsilonproteobacteria</taxon>
        <taxon>Campylobacterales</taxon>
        <taxon>Helicobacteraceae</taxon>
        <taxon>Helicobacter</taxon>
    </lineage>
</organism>
<evidence type="ECO:0000256" key="1">
    <source>
        <dbReference type="SAM" id="Phobius"/>
    </source>
</evidence>
<reference evidence="3 6" key="1">
    <citation type="journal article" date="2017" name="Gut Pathog.">
        <title>Phylogenomics of Colombian Helicobacter pylori isolates.</title>
        <authorList>
            <person name="Gutierrez-Escobar A.J."/>
            <person name="Trujillo E."/>
            <person name="Acevedo O."/>
            <person name="Bravo M.M."/>
        </authorList>
    </citation>
    <scope>NUCLEOTIDE SEQUENCE [LARGE SCALE GENOMIC DNA]</scope>
    <source>
        <strain evidence="3 6">22151</strain>
    </source>
</reference>
<protein>
    <submittedName>
        <fullName evidence="3">Glycoside hydrolase family 43</fullName>
    </submittedName>
    <submittedName>
        <fullName evidence="5">MCE family protein</fullName>
    </submittedName>
</protein>
<feature type="domain" description="Mce/MlaD" evidence="2">
    <location>
        <begin position="38"/>
        <end position="116"/>
    </location>
</feature>
<dbReference type="Proteomes" id="UP000220907">
    <property type="component" value="Unassembled WGS sequence"/>
</dbReference>
<keyword evidence="1" id="KW-0812">Transmembrane</keyword>
<dbReference type="eggNOG" id="COG1463">
    <property type="taxonomic scope" value="Bacteria"/>
</dbReference>
<dbReference type="Proteomes" id="UP000288704">
    <property type="component" value="Unassembled WGS sequence"/>
</dbReference>
<feature type="transmembrane region" description="Helical" evidence="1">
    <location>
        <begin position="7"/>
        <end position="28"/>
    </location>
</feature>
<comment type="caution">
    <text evidence="5">The sequence shown here is derived from an EMBL/GenBank/DDBJ whole genome shotgun (WGS) entry which is preliminary data.</text>
</comment>
<evidence type="ECO:0000313" key="5">
    <source>
        <dbReference type="EMBL" id="RVZ63595.1"/>
    </source>
</evidence>
<dbReference type="EMBL" id="QELB01000114">
    <property type="protein sequence ID" value="RKU92530.1"/>
    <property type="molecule type" value="Genomic_DNA"/>
</dbReference>
<gene>
    <name evidence="3" type="ORF">BB432_00135</name>
    <name evidence="4" type="ORF">DB721_07595</name>
    <name evidence="5" type="ORF">EC574_05325</name>
</gene>